<dbReference type="Proteomes" id="UP000034448">
    <property type="component" value="Unassembled WGS sequence"/>
</dbReference>
<gene>
    <name evidence="2" type="ORF">US28_C0040G0018</name>
</gene>
<dbReference type="PATRIC" id="fig|1618417.4.peg.1140"/>
<evidence type="ECO:0000313" key="2">
    <source>
        <dbReference type="EMBL" id="KKQ14077.1"/>
    </source>
</evidence>
<feature type="transmembrane region" description="Helical" evidence="1">
    <location>
        <begin position="20"/>
        <end position="39"/>
    </location>
</feature>
<dbReference type="EMBL" id="LBSJ01000040">
    <property type="protein sequence ID" value="KKQ14077.1"/>
    <property type="molecule type" value="Genomic_DNA"/>
</dbReference>
<sequence length="94" mass="10380">MKEFFKELKESGTLSRKGQIMLGLLIISGLAAFDFISGGNRDQHQPSIQTPVEKLYPTKTATLQTRPDTLRGAVETNWKMASFTPSPVPSPDTK</sequence>
<evidence type="ECO:0000256" key="1">
    <source>
        <dbReference type="SAM" id="Phobius"/>
    </source>
</evidence>
<name>A0A0G0F800_9BACT</name>
<dbReference type="AlphaFoldDB" id="A0A0G0F800"/>
<keyword evidence="1" id="KW-1133">Transmembrane helix</keyword>
<proteinExistence type="predicted"/>
<evidence type="ECO:0000313" key="3">
    <source>
        <dbReference type="Proteomes" id="UP000034448"/>
    </source>
</evidence>
<reference evidence="2 3" key="1">
    <citation type="journal article" date="2015" name="Nature">
        <title>rRNA introns, odd ribosomes, and small enigmatic genomes across a large radiation of phyla.</title>
        <authorList>
            <person name="Brown C.T."/>
            <person name="Hug L.A."/>
            <person name="Thomas B.C."/>
            <person name="Sharon I."/>
            <person name="Castelle C.J."/>
            <person name="Singh A."/>
            <person name="Wilkins M.J."/>
            <person name="Williams K.H."/>
            <person name="Banfield J.F."/>
        </authorList>
    </citation>
    <scope>NUCLEOTIDE SEQUENCE [LARGE SCALE GENOMIC DNA]</scope>
</reference>
<accession>A0A0G0F800</accession>
<comment type="caution">
    <text evidence="2">The sequence shown here is derived from an EMBL/GenBank/DDBJ whole genome shotgun (WGS) entry which is preliminary data.</text>
</comment>
<keyword evidence="1" id="KW-0472">Membrane</keyword>
<protein>
    <submittedName>
        <fullName evidence="2">Uncharacterized protein</fullName>
    </submittedName>
</protein>
<keyword evidence="1" id="KW-0812">Transmembrane</keyword>
<organism evidence="2 3">
    <name type="scientific">Candidatus Daviesbacteria bacterium GW2011_GWA1_36_8</name>
    <dbReference type="NCBI Taxonomy" id="1618417"/>
    <lineage>
        <taxon>Bacteria</taxon>
        <taxon>Candidatus Daviesiibacteriota</taxon>
    </lineage>
</organism>